<protein>
    <submittedName>
        <fullName evidence="8">DUF747-domain-containing protein</fullName>
    </submittedName>
</protein>
<feature type="region of interest" description="Disordered" evidence="6">
    <location>
        <begin position="272"/>
        <end position="291"/>
    </location>
</feature>
<dbReference type="PANTHER" id="PTHR13317">
    <property type="entry name" value="TRANSMEMBRANE ANTERIOR POSTERIOR TRANSFORMATION PROTEIN 1 HOMOLOG"/>
    <property type="match status" value="1"/>
</dbReference>
<feature type="transmembrane region" description="Helical" evidence="7">
    <location>
        <begin position="498"/>
        <end position="521"/>
    </location>
</feature>
<keyword evidence="3 7" id="KW-0812">Transmembrane</keyword>
<feature type="transmembrane region" description="Helical" evidence="7">
    <location>
        <begin position="766"/>
        <end position="791"/>
    </location>
</feature>
<feature type="compositionally biased region" description="Polar residues" evidence="6">
    <location>
        <begin position="153"/>
        <end position="163"/>
    </location>
</feature>
<evidence type="ECO:0000313" key="9">
    <source>
        <dbReference type="Proteomes" id="UP000275078"/>
    </source>
</evidence>
<evidence type="ECO:0000313" key="8">
    <source>
        <dbReference type="EMBL" id="RPA84691.1"/>
    </source>
</evidence>
<keyword evidence="4 7" id="KW-1133">Transmembrane helix</keyword>
<dbReference type="OrthoDB" id="5376140at2759"/>
<feature type="region of interest" description="Disordered" evidence="6">
    <location>
        <begin position="208"/>
        <end position="246"/>
    </location>
</feature>
<dbReference type="Proteomes" id="UP000275078">
    <property type="component" value="Unassembled WGS sequence"/>
</dbReference>
<feature type="compositionally biased region" description="Polar residues" evidence="6">
    <location>
        <begin position="221"/>
        <end position="233"/>
    </location>
</feature>
<dbReference type="Pfam" id="PF05346">
    <property type="entry name" value="DUF747"/>
    <property type="match status" value="1"/>
</dbReference>
<accession>A0A3N4IKI2</accession>
<dbReference type="AlphaFoldDB" id="A0A3N4IKI2"/>
<dbReference type="PANTHER" id="PTHR13317:SF4">
    <property type="entry name" value="TRANSMEMBRANE ANTERIOR POSTERIOR TRANSFORMATION PROTEIN 1 HOMOLOG"/>
    <property type="match status" value="1"/>
</dbReference>
<dbReference type="InterPro" id="IPR008010">
    <property type="entry name" value="Tatp1"/>
</dbReference>
<organism evidence="8 9">
    <name type="scientific">Ascobolus immersus RN42</name>
    <dbReference type="NCBI Taxonomy" id="1160509"/>
    <lineage>
        <taxon>Eukaryota</taxon>
        <taxon>Fungi</taxon>
        <taxon>Dikarya</taxon>
        <taxon>Ascomycota</taxon>
        <taxon>Pezizomycotina</taxon>
        <taxon>Pezizomycetes</taxon>
        <taxon>Pezizales</taxon>
        <taxon>Ascobolaceae</taxon>
        <taxon>Ascobolus</taxon>
    </lineage>
</organism>
<feature type="compositionally biased region" description="Low complexity" evidence="6">
    <location>
        <begin position="79"/>
        <end position="96"/>
    </location>
</feature>
<evidence type="ECO:0000256" key="4">
    <source>
        <dbReference type="ARBA" id="ARBA00022989"/>
    </source>
</evidence>
<feature type="region of interest" description="Disordered" evidence="6">
    <location>
        <begin position="1"/>
        <end position="163"/>
    </location>
</feature>
<comment type="subcellular location">
    <subcellularLocation>
        <location evidence="1">Membrane</location>
        <topology evidence="1">Multi-pass membrane protein</topology>
    </subcellularLocation>
</comment>
<feature type="compositionally biased region" description="Basic and acidic residues" evidence="6">
    <location>
        <begin position="59"/>
        <end position="70"/>
    </location>
</feature>
<evidence type="ECO:0000256" key="5">
    <source>
        <dbReference type="ARBA" id="ARBA00023136"/>
    </source>
</evidence>
<reference evidence="8 9" key="1">
    <citation type="journal article" date="2018" name="Nat. Ecol. Evol.">
        <title>Pezizomycetes genomes reveal the molecular basis of ectomycorrhizal truffle lifestyle.</title>
        <authorList>
            <person name="Murat C."/>
            <person name="Payen T."/>
            <person name="Noel B."/>
            <person name="Kuo A."/>
            <person name="Morin E."/>
            <person name="Chen J."/>
            <person name="Kohler A."/>
            <person name="Krizsan K."/>
            <person name="Balestrini R."/>
            <person name="Da Silva C."/>
            <person name="Montanini B."/>
            <person name="Hainaut M."/>
            <person name="Levati E."/>
            <person name="Barry K.W."/>
            <person name="Belfiori B."/>
            <person name="Cichocki N."/>
            <person name="Clum A."/>
            <person name="Dockter R.B."/>
            <person name="Fauchery L."/>
            <person name="Guy J."/>
            <person name="Iotti M."/>
            <person name="Le Tacon F."/>
            <person name="Lindquist E.A."/>
            <person name="Lipzen A."/>
            <person name="Malagnac F."/>
            <person name="Mello A."/>
            <person name="Molinier V."/>
            <person name="Miyauchi S."/>
            <person name="Poulain J."/>
            <person name="Riccioni C."/>
            <person name="Rubini A."/>
            <person name="Sitrit Y."/>
            <person name="Splivallo R."/>
            <person name="Traeger S."/>
            <person name="Wang M."/>
            <person name="Zifcakova L."/>
            <person name="Wipf D."/>
            <person name="Zambonelli A."/>
            <person name="Paolocci F."/>
            <person name="Nowrousian M."/>
            <person name="Ottonello S."/>
            <person name="Baldrian P."/>
            <person name="Spatafora J.W."/>
            <person name="Henrissat B."/>
            <person name="Nagy L.G."/>
            <person name="Aury J.M."/>
            <person name="Wincker P."/>
            <person name="Grigoriev I.V."/>
            <person name="Bonfante P."/>
            <person name="Martin F.M."/>
        </authorList>
    </citation>
    <scope>NUCLEOTIDE SEQUENCE [LARGE SCALE GENOMIC DNA]</scope>
    <source>
        <strain evidence="8 9">RN42</strain>
    </source>
</reference>
<feature type="region of interest" description="Disordered" evidence="6">
    <location>
        <begin position="373"/>
        <end position="392"/>
    </location>
</feature>
<feature type="transmembrane region" description="Helical" evidence="7">
    <location>
        <begin position="346"/>
        <end position="364"/>
    </location>
</feature>
<evidence type="ECO:0000256" key="1">
    <source>
        <dbReference type="ARBA" id="ARBA00004141"/>
    </source>
</evidence>
<keyword evidence="9" id="KW-1185">Reference proteome</keyword>
<dbReference type="EMBL" id="ML119657">
    <property type="protein sequence ID" value="RPA84691.1"/>
    <property type="molecule type" value="Genomic_DNA"/>
</dbReference>
<name>A0A3N4IKI2_ASCIM</name>
<comment type="similarity">
    <text evidence="2">Belongs to the TAPT1 family.</text>
</comment>
<evidence type="ECO:0000256" key="7">
    <source>
        <dbReference type="SAM" id="Phobius"/>
    </source>
</evidence>
<evidence type="ECO:0000256" key="6">
    <source>
        <dbReference type="SAM" id="MobiDB-lite"/>
    </source>
</evidence>
<sequence>MVGPSATTNEPEERDTESSVSSCAIESEEDLLLKNSDAGPGWTEATIIQQEAVVRSGRGRKDSKGMERRRSSVAHDMAAPNSANGGSNSNHSTNPTQNTFTLPSPQETTTGPKTAVPNASERTHPSPAPLSAPFGYQQKNQNAVVEQRGRTGHTGSISSQQRPKINRQLRTLSSPPSIKRTKSTPRAIHIPTQPFFSQSSAVELPKLAERRPSASHRPASHTISGGLASSQFDGSRDRTPQKAPMMERKQSFTPLPFQTYLSLALTAPDAGGYPSASPAHPGESAESARKRALYDSSEPSDVVFERVVDFFTLPPYLEGCMLFGSLASLDNWLWCFTILPLRFLRAIWILLAYWYGAITGWFAGGCRLGKPAPNTNSDGVQETKVGKSPKSKRRRFVDSIRVSDRGERGKKVVSRLQPQHKADILRGLLVFCSCWCLMTFDASRMYHSIRGQAAIKLYVIYNVLEMADRLFSALGQDILELLFCADTLERKENGRSKVLRPFLTFLLALGYTVAHSTILFYEVVTLNVAVNSYSNALLTLLMSSQFVEIKSTVFKKFEKESLFQLVCSDIVERFQLWLMLVIILMRNVVEMSVRSSGGNILGSLKQASTAALPKSFTTFPEWTGQLMGPFIMVLGSEMIVDWLKHAFINKFNIMRPRLHSRFLDVLCKDYYTNAFGDQNLTKRIGLPVIPLACVFIRASIQTYQMVITNHLPSPTVHPALQKATTILSSNVTNPTTANTPTNIFLSPFSALSPLLSSYSSSPLPSITFALATFLAFLGLKLALGLVLLNFARSRYKGMKEREKERAYTDGIRIGGFGVVEVNDAKKKLIYEPGEKIPPRRPEKEGGSLEHVERYKMVAKRIY</sequence>
<proteinExistence type="inferred from homology"/>
<feature type="compositionally biased region" description="Basic and acidic residues" evidence="6">
    <location>
        <begin position="234"/>
        <end position="246"/>
    </location>
</feature>
<evidence type="ECO:0000256" key="2">
    <source>
        <dbReference type="ARBA" id="ARBA00008803"/>
    </source>
</evidence>
<dbReference type="STRING" id="1160509.A0A3N4IKI2"/>
<gene>
    <name evidence="8" type="ORF">BJ508DRAFT_412454</name>
</gene>
<evidence type="ECO:0000256" key="3">
    <source>
        <dbReference type="ARBA" id="ARBA00022692"/>
    </source>
</evidence>
<keyword evidence="5 7" id="KW-0472">Membrane</keyword>
<dbReference type="GO" id="GO:0005789">
    <property type="term" value="C:endoplasmic reticulum membrane"/>
    <property type="evidence" value="ECO:0007669"/>
    <property type="project" value="TreeGrafter"/>
</dbReference>
<feature type="compositionally biased region" description="Polar residues" evidence="6">
    <location>
        <begin position="97"/>
        <end position="112"/>
    </location>
</feature>